<evidence type="ECO:0000256" key="3">
    <source>
        <dbReference type="PROSITE-ProRule" id="PRU00221"/>
    </source>
</evidence>
<keyword evidence="2" id="KW-0677">Repeat</keyword>
<gene>
    <name evidence="5" type="ORF">B0T17DRAFT_601719</name>
</gene>
<feature type="compositionally biased region" description="Basic residues" evidence="4">
    <location>
        <begin position="380"/>
        <end position="399"/>
    </location>
</feature>
<comment type="caution">
    <text evidence="5">The sequence shown here is derived from an EMBL/GenBank/DDBJ whole genome shotgun (WGS) entry which is preliminary data.</text>
</comment>
<dbReference type="Proteomes" id="UP001174934">
    <property type="component" value="Unassembled WGS sequence"/>
</dbReference>
<dbReference type="Gene3D" id="2.130.10.10">
    <property type="entry name" value="YVTN repeat-like/Quinoprotein amine dehydrogenase"/>
    <property type="match status" value="2"/>
</dbReference>
<evidence type="ECO:0000313" key="5">
    <source>
        <dbReference type="EMBL" id="KAK0615815.1"/>
    </source>
</evidence>
<accession>A0AA40BW42</accession>
<dbReference type="SMART" id="SM00320">
    <property type="entry name" value="WD40"/>
    <property type="match status" value="6"/>
</dbReference>
<dbReference type="PROSITE" id="PS00678">
    <property type="entry name" value="WD_REPEATS_1"/>
    <property type="match status" value="1"/>
</dbReference>
<evidence type="ECO:0000256" key="1">
    <source>
        <dbReference type="ARBA" id="ARBA00022574"/>
    </source>
</evidence>
<dbReference type="EMBL" id="JAULSR010000006">
    <property type="protein sequence ID" value="KAK0615815.1"/>
    <property type="molecule type" value="Genomic_DNA"/>
</dbReference>
<dbReference type="InterPro" id="IPR015943">
    <property type="entry name" value="WD40/YVTN_repeat-like_dom_sf"/>
</dbReference>
<sequence length="399" mass="43762">MQSSDPGHFFETDAEQLTRKRRAAKAGNKYGNPIQLKSKILAAVVDPRAPSSAIFVAESAGSVRRIDLDTSSTTPTYRGPTAPVCSVAVCPLTLTLYAGSWDKSIYSWSLTSPSQPSRKYTAHSDFVKALVCTTLSGRPVLISGGADKKIIVWDTTTHARLHTLQDKDHSSAGIMLSLQDLAIDHHASSSPDEIILVSASSDPHIRRWRITLDAWEQLSEPDPATPGSERRTILEHETTVYKLVLGSHDDDGDDGGEVDLYTSSGDGTAKCLSRLKGFAADDTFHHGGHVRAVAVTDQWVVTAGRDEDVKFWDRATGKLHCVLEGHFDEVTELLVLGNARSRGGSEQRVCSVGIDGTVRTWPVVRGELDALAGEQERKRGVGMRMRRKRRRKRRRRVGC</sequence>
<protein>
    <submittedName>
        <fullName evidence="5">WD40-repeat-containing domain protein</fullName>
    </submittedName>
</protein>
<dbReference type="PANTHER" id="PTHR19848:SF8">
    <property type="entry name" value="F-BOX AND WD REPEAT DOMAIN CONTAINING 7"/>
    <property type="match status" value="1"/>
</dbReference>
<dbReference type="SUPFAM" id="SSF50978">
    <property type="entry name" value="WD40 repeat-like"/>
    <property type="match status" value="1"/>
</dbReference>
<reference evidence="5" key="1">
    <citation type="submission" date="2023-06" db="EMBL/GenBank/DDBJ databases">
        <title>Genome-scale phylogeny and comparative genomics of the fungal order Sordariales.</title>
        <authorList>
            <consortium name="Lawrence Berkeley National Laboratory"/>
            <person name="Hensen N."/>
            <person name="Bonometti L."/>
            <person name="Westerberg I."/>
            <person name="Brannstrom I.O."/>
            <person name="Guillou S."/>
            <person name="Cros-Aarteil S."/>
            <person name="Calhoun S."/>
            <person name="Haridas S."/>
            <person name="Kuo A."/>
            <person name="Mondo S."/>
            <person name="Pangilinan J."/>
            <person name="Riley R."/>
            <person name="LaButti K."/>
            <person name="Andreopoulos B."/>
            <person name="Lipzen A."/>
            <person name="Chen C."/>
            <person name="Yanf M."/>
            <person name="Daum C."/>
            <person name="Ng V."/>
            <person name="Clum A."/>
            <person name="Steindorff A."/>
            <person name="Ohm R."/>
            <person name="Martin F."/>
            <person name="Silar P."/>
            <person name="Natvig D."/>
            <person name="Lalanne C."/>
            <person name="Gautier V."/>
            <person name="Ament-velasquez S.L."/>
            <person name="Kruys A."/>
            <person name="Hutchinson M.I."/>
            <person name="Powell A.J."/>
            <person name="Barry K."/>
            <person name="Miller A.N."/>
            <person name="Grigoriev I.V."/>
            <person name="Debuchy R."/>
            <person name="Gladieux P."/>
            <person name="Thoren M.H."/>
            <person name="Johannesson H."/>
        </authorList>
    </citation>
    <scope>NUCLEOTIDE SEQUENCE</scope>
    <source>
        <strain evidence="5">SMH3391-2</strain>
    </source>
</reference>
<dbReference type="InterPro" id="IPR001680">
    <property type="entry name" value="WD40_rpt"/>
</dbReference>
<dbReference type="Pfam" id="PF00400">
    <property type="entry name" value="WD40"/>
    <property type="match status" value="3"/>
</dbReference>
<evidence type="ECO:0000256" key="2">
    <source>
        <dbReference type="ARBA" id="ARBA00022737"/>
    </source>
</evidence>
<proteinExistence type="predicted"/>
<organism evidence="5 6">
    <name type="scientific">Bombardia bombarda</name>
    <dbReference type="NCBI Taxonomy" id="252184"/>
    <lineage>
        <taxon>Eukaryota</taxon>
        <taxon>Fungi</taxon>
        <taxon>Dikarya</taxon>
        <taxon>Ascomycota</taxon>
        <taxon>Pezizomycotina</taxon>
        <taxon>Sordariomycetes</taxon>
        <taxon>Sordariomycetidae</taxon>
        <taxon>Sordariales</taxon>
        <taxon>Lasiosphaeriaceae</taxon>
        <taxon>Bombardia</taxon>
    </lineage>
</organism>
<dbReference type="InterPro" id="IPR019775">
    <property type="entry name" value="WD40_repeat_CS"/>
</dbReference>
<keyword evidence="6" id="KW-1185">Reference proteome</keyword>
<evidence type="ECO:0000313" key="6">
    <source>
        <dbReference type="Proteomes" id="UP001174934"/>
    </source>
</evidence>
<dbReference type="AlphaFoldDB" id="A0AA40BW42"/>
<dbReference type="PROSITE" id="PS50082">
    <property type="entry name" value="WD_REPEATS_2"/>
    <property type="match status" value="1"/>
</dbReference>
<evidence type="ECO:0000256" key="4">
    <source>
        <dbReference type="SAM" id="MobiDB-lite"/>
    </source>
</evidence>
<dbReference type="InterPro" id="IPR036322">
    <property type="entry name" value="WD40_repeat_dom_sf"/>
</dbReference>
<feature type="repeat" description="WD" evidence="3">
    <location>
        <begin position="120"/>
        <end position="163"/>
    </location>
</feature>
<name>A0AA40BW42_9PEZI</name>
<dbReference type="PANTHER" id="PTHR19848">
    <property type="entry name" value="WD40 REPEAT PROTEIN"/>
    <property type="match status" value="1"/>
</dbReference>
<keyword evidence="1 3" id="KW-0853">WD repeat</keyword>
<feature type="region of interest" description="Disordered" evidence="4">
    <location>
        <begin position="379"/>
        <end position="399"/>
    </location>
</feature>